<keyword evidence="2" id="KW-1185">Reference proteome</keyword>
<evidence type="ECO:0000313" key="2">
    <source>
        <dbReference type="Proteomes" id="UP001732700"/>
    </source>
</evidence>
<reference evidence="1" key="1">
    <citation type="submission" date="2021-05" db="EMBL/GenBank/DDBJ databases">
        <authorList>
            <person name="Scholz U."/>
            <person name="Mascher M."/>
            <person name="Fiebig A."/>
        </authorList>
    </citation>
    <scope>NUCLEOTIDE SEQUENCE [LARGE SCALE GENOMIC DNA]</scope>
</reference>
<sequence length="331" mass="36780">MCMREIVPILSAFCDELEAANPSLDDDSNGLIALYEASYLAFPGEAMLDRARALAIEKLQELIPSMKPDQREKTRAILLDLPLHWRAPRLQTLRSLEEHRGRGDRNIIDPSILQLAALDFNLVQAVHRSELLEVTRWWKETGLGEEKLPFARDRLVECFFCAACIAPEPRLAACREVLAKVGSLLVHLDDVYDIYGTLDELAAFTDAVGSAAWDVSSAAAALPEYMKAMYSAIRSTSTAAADRVMKEQGYDAVADAVAETLKEVNREVAFRSTHAADRVCVNLARIMQCIYRDGDGITSPTDNRKRLVKDLLFNPAGPYICDTLAELYGDQ</sequence>
<accession>A0ACD5VCP1</accession>
<dbReference type="EnsemblPlants" id="AVESA.00010b.r2.3AG0409050.1">
    <property type="protein sequence ID" value="AVESA.00010b.r2.3AG0409050.1.CDS.1"/>
    <property type="gene ID" value="AVESA.00010b.r2.3AG0409050"/>
</dbReference>
<name>A0ACD5VCP1_AVESA</name>
<organism evidence="1 2">
    <name type="scientific">Avena sativa</name>
    <name type="common">Oat</name>
    <dbReference type="NCBI Taxonomy" id="4498"/>
    <lineage>
        <taxon>Eukaryota</taxon>
        <taxon>Viridiplantae</taxon>
        <taxon>Streptophyta</taxon>
        <taxon>Embryophyta</taxon>
        <taxon>Tracheophyta</taxon>
        <taxon>Spermatophyta</taxon>
        <taxon>Magnoliopsida</taxon>
        <taxon>Liliopsida</taxon>
        <taxon>Poales</taxon>
        <taxon>Poaceae</taxon>
        <taxon>BOP clade</taxon>
        <taxon>Pooideae</taxon>
        <taxon>Poodae</taxon>
        <taxon>Poeae</taxon>
        <taxon>Poeae Chloroplast Group 1 (Aveneae type)</taxon>
        <taxon>Aveninae</taxon>
        <taxon>Avena</taxon>
    </lineage>
</organism>
<reference evidence="1" key="2">
    <citation type="submission" date="2025-09" db="UniProtKB">
        <authorList>
            <consortium name="EnsemblPlants"/>
        </authorList>
    </citation>
    <scope>IDENTIFICATION</scope>
</reference>
<dbReference type="Proteomes" id="UP001732700">
    <property type="component" value="Chromosome 3A"/>
</dbReference>
<proteinExistence type="predicted"/>
<evidence type="ECO:0000313" key="1">
    <source>
        <dbReference type="EnsemblPlants" id="AVESA.00010b.r2.3AG0409050.1.CDS.1"/>
    </source>
</evidence>
<protein>
    <submittedName>
        <fullName evidence="1">Uncharacterized protein</fullName>
    </submittedName>
</protein>